<feature type="region of interest" description="Disordered" evidence="1">
    <location>
        <begin position="1"/>
        <end position="22"/>
    </location>
</feature>
<organism evidence="2 3">
    <name type="scientific">Daedalea quercina L-15889</name>
    <dbReference type="NCBI Taxonomy" id="1314783"/>
    <lineage>
        <taxon>Eukaryota</taxon>
        <taxon>Fungi</taxon>
        <taxon>Dikarya</taxon>
        <taxon>Basidiomycota</taxon>
        <taxon>Agaricomycotina</taxon>
        <taxon>Agaricomycetes</taxon>
        <taxon>Polyporales</taxon>
        <taxon>Fomitopsis</taxon>
    </lineage>
</organism>
<dbReference type="STRING" id="1314783.A0A165LWP6"/>
<name>A0A165LWP6_9APHY</name>
<keyword evidence="3" id="KW-1185">Reference proteome</keyword>
<evidence type="ECO:0000256" key="1">
    <source>
        <dbReference type="SAM" id="MobiDB-lite"/>
    </source>
</evidence>
<proteinExistence type="predicted"/>
<dbReference type="EMBL" id="KV429115">
    <property type="protein sequence ID" value="KZT64942.1"/>
    <property type="molecule type" value="Genomic_DNA"/>
</dbReference>
<reference evidence="2 3" key="1">
    <citation type="journal article" date="2016" name="Mol. Biol. Evol.">
        <title>Comparative Genomics of Early-Diverging Mushroom-Forming Fungi Provides Insights into the Origins of Lignocellulose Decay Capabilities.</title>
        <authorList>
            <person name="Nagy L.G."/>
            <person name="Riley R."/>
            <person name="Tritt A."/>
            <person name="Adam C."/>
            <person name="Daum C."/>
            <person name="Floudas D."/>
            <person name="Sun H."/>
            <person name="Yadav J.S."/>
            <person name="Pangilinan J."/>
            <person name="Larsson K.H."/>
            <person name="Matsuura K."/>
            <person name="Barry K."/>
            <person name="Labutti K."/>
            <person name="Kuo R."/>
            <person name="Ohm R.A."/>
            <person name="Bhattacharya S.S."/>
            <person name="Shirouzu T."/>
            <person name="Yoshinaga Y."/>
            <person name="Martin F.M."/>
            <person name="Grigoriev I.V."/>
            <person name="Hibbett D.S."/>
        </authorList>
    </citation>
    <scope>NUCLEOTIDE SEQUENCE [LARGE SCALE GENOMIC DNA]</scope>
    <source>
        <strain evidence="2 3">L-15889</strain>
    </source>
</reference>
<dbReference type="OrthoDB" id="3342934at2759"/>
<evidence type="ECO:0000313" key="3">
    <source>
        <dbReference type="Proteomes" id="UP000076727"/>
    </source>
</evidence>
<evidence type="ECO:0000313" key="2">
    <source>
        <dbReference type="EMBL" id="KZT64942.1"/>
    </source>
</evidence>
<dbReference type="Proteomes" id="UP000076727">
    <property type="component" value="Unassembled WGS sequence"/>
</dbReference>
<sequence length="74" mass="7724">MGRARSYLQTGGCGDNGESSSSADISLISSYWNGFDDSGTDCTSADCNEALRNSDDTTVQVGCSEDNVNLAICD</sequence>
<gene>
    <name evidence="2" type="ORF">DAEQUDRAFT_769277</name>
</gene>
<protein>
    <submittedName>
        <fullName evidence="2">Uncharacterized protein</fullName>
    </submittedName>
</protein>
<dbReference type="AlphaFoldDB" id="A0A165LWP6"/>
<accession>A0A165LWP6</accession>